<dbReference type="InterPro" id="IPR036962">
    <property type="entry name" value="Glyco_hydro_3_N_sf"/>
</dbReference>
<dbReference type="UniPathway" id="UPA00696"/>
<dbReference type="InterPro" id="IPR050288">
    <property type="entry name" value="Cellulose_deg_GH3"/>
</dbReference>
<dbReference type="InterPro" id="IPR001764">
    <property type="entry name" value="Glyco_hydro_3_N"/>
</dbReference>
<dbReference type="InterPro" id="IPR017853">
    <property type="entry name" value="GH"/>
</dbReference>
<dbReference type="Proteomes" id="UP000294847">
    <property type="component" value="Chromosome 6"/>
</dbReference>
<keyword evidence="6" id="KW-0325">Glycoprotein</keyword>
<evidence type="ECO:0000259" key="11">
    <source>
        <dbReference type="PROSITE" id="PS51820"/>
    </source>
</evidence>
<sequence length="857" mass="93148">MAKEPYLDVDDVISRLTIEEKVALLSGKDFWQTRDVPRLNVPSLRFSDGPNGARGRRFFNGTPAACMPCGTGLAATWDVELIEHAGATLGEECKGRGAHVLLGPTINIQRSPLGGRGFESYSEDPVLSGLMASAMVKGVQSTGVGACLKHYVCNDQEHERQVDLLEIVVIATQAYNAVISERALREIYLMPFQIAQRDSNPLTYMTSYNRVNGLHVSENPRLMQDILRDEWKFDGFIMSDWFGTYSAAESTNAGLDIEMPGPPRVRGLNLVVSLGSRKLTEHTVDQRVRNLLNLINRVACPERPFLTDAPEKTDTCIPADELSSRMHKIASDGLVLLKNNNNVLPLSKDKTVAVIGPNAHIAAYAGGGSASLRPTYTTTPLDGVRKHVPSAKYTLGAAGYKQLPALSLMSTTPDGTGRKGVLCKFYNEPAGHEGRVLRDTVHTDLSDMLLVDYSHPDVSPELFYMDIEGDVTPEQSGEYMFGCSVRGTARVLVDGQLVVDNATTQVLGGTFMGAGTREERGTVALEAGRTYRVVLQFGSSQTQRVKKKGATAMRGGGVRVGCAPVVDADAEIKRAVDLAASVDQVVLVVGLTGEWESEGFDRDNMDLPGRTNDLVRAVMAANPNTAVVVQSGTPVELPWADEVPAILQSWFGGNEGGNAIASVLFGDVNPSGKLPLSMPKRLEDNPAFLNFGSENGRTLYGEDIYVGYRFYEKTKKEVLFPFGHGLSYTTFDITNFNVDVKADSNGDDMVLVSGDVANTGTRDGQTVVQVYIRQQKPSIKRPPKELKGFQKVAVKTGAKASVAVTVSKKYATSYWDEERDQWISEAGEYDVLVGQSSADVVVAGHFTIAKTNWWKGL</sequence>
<reference evidence="12 13" key="1">
    <citation type="journal article" date="2019" name="Mol. Biol. Evol.">
        <title>Blast fungal genomes show frequent chromosomal changes, gene gains and losses, and effector gene turnover.</title>
        <authorList>
            <person name="Gomez Luciano L.B."/>
            <person name="Jason Tsai I."/>
            <person name="Chuma I."/>
            <person name="Tosa Y."/>
            <person name="Chen Y.H."/>
            <person name="Li J.Y."/>
            <person name="Li M.Y."/>
            <person name="Jade Lu M.Y."/>
            <person name="Nakayashiki H."/>
            <person name="Li W.H."/>
        </authorList>
    </citation>
    <scope>NUCLEOTIDE SEQUENCE [LARGE SCALE GENOMIC DNA]</scope>
    <source>
        <strain evidence="12">MZ5-1-6</strain>
    </source>
</reference>
<dbReference type="SUPFAM" id="SSF51445">
    <property type="entry name" value="(Trans)glycosidases"/>
    <property type="match status" value="1"/>
</dbReference>
<evidence type="ECO:0000256" key="2">
    <source>
        <dbReference type="ARBA" id="ARBA00004987"/>
    </source>
</evidence>
<evidence type="ECO:0000256" key="1">
    <source>
        <dbReference type="ARBA" id="ARBA00000448"/>
    </source>
</evidence>
<dbReference type="Gene3D" id="3.40.50.1700">
    <property type="entry name" value="Glycoside hydrolase family 3 C-terminal domain"/>
    <property type="match status" value="1"/>
</dbReference>
<feature type="domain" description="PA14" evidence="11">
    <location>
        <begin position="416"/>
        <end position="576"/>
    </location>
</feature>
<dbReference type="Pfam" id="PF14310">
    <property type="entry name" value="Fn3-like"/>
    <property type="match status" value="1"/>
</dbReference>
<comment type="pathway">
    <text evidence="2 10">Glycan metabolism; cellulose degradation.</text>
</comment>
<dbReference type="SMART" id="SM01217">
    <property type="entry name" value="Fn3_like"/>
    <property type="match status" value="1"/>
</dbReference>
<accession>A0A4P7NPM8</accession>
<dbReference type="PANTHER" id="PTHR42715">
    <property type="entry name" value="BETA-GLUCOSIDASE"/>
    <property type="match status" value="1"/>
</dbReference>
<evidence type="ECO:0000256" key="4">
    <source>
        <dbReference type="ARBA" id="ARBA00022801"/>
    </source>
</evidence>
<dbReference type="InterPro" id="IPR002772">
    <property type="entry name" value="Glyco_hydro_3_C"/>
</dbReference>
<dbReference type="PROSITE" id="PS00775">
    <property type="entry name" value="GLYCOSYL_HYDROL_F3"/>
    <property type="match status" value="1"/>
</dbReference>
<dbReference type="Pfam" id="PF01915">
    <property type="entry name" value="Glyco_hydro_3_C"/>
    <property type="match status" value="1"/>
</dbReference>
<protein>
    <recommendedName>
        <fullName evidence="10">beta-glucosidase</fullName>
        <ecNumber evidence="10">3.2.1.21</ecNumber>
    </recommendedName>
</protein>
<dbReference type="FunFam" id="3.20.20.300:FF:000006">
    <property type="entry name" value="Beta-glucosidase H"/>
    <property type="match status" value="1"/>
</dbReference>
<dbReference type="SMART" id="SM00758">
    <property type="entry name" value="PA14"/>
    <property type="match status" value="1"/>
</dbReference>
<proteinExistence type="inferred from homology"/>
<dbReference type="InterPro" id="IPR037524">
    <property type="entry name" value="PA14/GLEYA"/>
</dbReference>
<evidence type="ECO:0000256" key="5">
    <source>
        <dbReference type="ARBA" id="ARBA00023001"/>
    </source>
</evidence>
<evidence type="ECO:0000256" key="6">
    <source>
        <dbReference type="ARBA" id="ARBA00023180"/>
    </source>
</evidence>
<dbReference type="AlphaFoldDB" id="A0A4P7NPM8"/>
<dbReference type="InterPro" id="IPR026891">
    <property type="entry name" value="Fn3-like"/>
</dbReference>
<comment type="similarity">
    <text evidence="3 10">Belongs to the glycosyl hydrolase 3 family.</text>
</comment>
<organism evidence="12 13">
    <name type="scientific">Pyricularia oryzae</name>
    <name type="common">Rice blast fungus</name>
    <name type="synonym">Magnaporthe oryzae</name>
    <dbReference type="NCBI Taxonomy" id="318829"/>
    <lineage>
        <taxon>Eukaryota</taxon>
        <taxon>Fungi</taxon>
        <taxon>Dikarya</taxon>
        <taxon>Ascomycota</taxon>
        <taxon>Pezizomycotina</taxon>
        <taxon>Sordariomycetes</taxon>
        <taxon>Sordariomycetidae</taxon>
        <taxon>Magnaporthales</taxon>
        <taxon>Pyriculariaceae</taxon>
        <taxon>Pyricularia</taxon>
    </lineage>
</organism>
<dbReference type="PANTHER" id="PTHR42715:SF27">
    <property type="entry name" value="BETA-GLUCOSIDASE-RELATED"/>
    <property type="match status" value="1"/>
</dbReference>
<dbReference type="Pfam" id="PF00933">
    <property type="entry name" value="Glyco_hydro_3"/>
    <property type="match status" value="1"/>
</dbReference>
<evidence type="ECO:0000313" key="13">
    <source>
        <dbReference type="Proteomes" id="UP000294847"/>
    </source>
</evidence>
<dbReference type="SUPFAM" id="SSF52279">
    <property type="entry name" value="Beta-D-glucan exohydrolase, C-terminal domain"/>
    <property type="match status" value="1"/>
</dbReference>
<dbReference type="GO" id="GO:0030245">
    <property type="term" value="P:cellulose catabolic process"/>
    <property type="evidence" value="ECO:0007669"/>
    <property type="project" value="UniProtKB-UniPathway"/>
</dbReference>
<evidence type="ECO:0000256" key="10">
    <source>
        <dbReference type="RuleBase" id="RU361161"/>
    </source>
</evidence>
<dbReference type="Gene3D" id="3.20.20.300">
    <property type="entry name" value="Glycoside hydrolase, family 3, N-terminal domain"/>
    <property type="match status" value="1"/>
</dbReference>
<evidence type="ECO:0000256" key="3">
    <source>
        <dbReference type="ARBA" id="ARBA00005336"/>
    </source>
</evidence>
<dbReference type="Gene3D" id="2.60.120.260">
    <property type="entry name" value="Galactose-binding domain-like"/>
    <property type="match status" value="1"/>
</dbReference>
<dbReference type="PROSITE" id="PS51820">
    <property type="entry name" value="PA14"/>
    <property type="match status" value="1"/>
</dbReference>
<keyword evidence="7 10" id="KW-0119">Carbohydrate metabolism</keyword>
<evidence type="ECO:0000256" key="7">
    <source>
        <dbReference type="ARBA" id="ARBA00023277"/>
    </source>
</evidence>
<name>A0A4P7NPM8_PYROR</name>
<dbReference type="EMBL" id="CP034209">
    <property type="protein sequence ID" value="QBZ64267.1"/>
    <property type="molecule type" value="Genomic_DNA"/>
</dbReference>
<dbReference type="InterPro" id="IPR036881">
    <property type="entry name" value="Glyco_hydro_3_C_sf"/>
</dbReference>
<keyword evidence="8 10" id="KW-0326">Glycosidase</keyword>
<dbReference type="PRINTS" id="PR00133">
    <property type="entry name" value="GLHYDRLASE3"/>
</dbReference>
<dbReference type="InterPro" id="IPR019800">
    <property type="entry name" value="Glyco_hydro_3_AS"/>
</dbReference>
<gene>
    <name evidence="12" type="ORF">PoMZ_05962</name>
</gene>
<dbReference type="InterPro" id="IPR011658">
    <property type="entry name" value="PA14_dom"/>
</dbReference>
<dbReference type="Gene3D" id="2.60.40.10">
    <property type="entry name" value="Immunoglobulins"/>
    <property type="match status" value="1"/>
</dbReference>
<dbReference type="GO" id="GO:0008422">
    <property type="term" value="F:beta-glucosidase activity"/>
    <property type="evidence" value="ECO:0007669"/>
    <property type="project" value="UniProtKB-EC"/>
</dbReference>
<evidence type="ECO:0000313" key="12">
    <source>
        <dbReference type="EMBL" id="QBZ64267.1"/>
    </source>
</evidence>
<comment type="catalytic activity">
    <reaction evidence="1 10">
        <text>Hydrolysis of terminal, non-reducing beta-D-glucosyl residues with release of beta-D-glucose.</text>
        <dbReference type="EC" id="3.2.1.21"/>
    </reaction>
</comment>
<dbReference type="FunFam" id="2.60.40.10:FF:000495">
    <property type="entry name" value="Periplasmic beta-glucosidase"/>
    <property type="match status" value="1"/>
</dbReference>
<dbReference type="InterPro" id="IPR013783">
    <property type="entry name" value="Ig-like_fold"/>
</dbReference>
<dbReference type="SUPFAM" id="SSF56988">
    <property type="entry name" value="Anthrax protective antigen"/>
    <property type="match status" value="1"/>
</dbReference>
<dbReference type="EC" id="3.2.1.21" evidence="10"/>
<keyword evidence="9 10" id="KW-0624">Polysaccharide degradation</keyword>
<keyword evidence="4 10" id="KW-0378">Hydrolase</keyword>
<dbReference type="Pfam" id="PF07691">
    <property type="entry name" value="PA14"/>
    <property type="match status" value="1"/>
</dbReference>
<evidence type="ECO:0000256" key="8">
    <source>
        <dbReference type="ARBA" id="ARBA00023295"/>
    </source>
</evidence>
<evidence type="ECO:0000256" key="9">
    <source>
        <dbReference type="ARBA" id="ARBA00023326"/>
    </source>
</evidence>
<keyword evidence="5" id="KW-0136">Cellulose degradation</keyword>